<evidence type="ECO:0000313" key="4">
    <source>
        <dbReference type="EMBL" id="MFH4976950.1"/>
    </source>
</evidence>
<dbReference type="AlphaFoldDB" id="A0ABD6EL03"/>
<keyword evidence="1 2" id="KW-0175">Coiled coil</keyword>
<feature type="coiled-coil region" evidence="2">
    <location>
        <begin position="87"/>
        <end position="128"/>
    </location>
</feature>
<evidence type="ECO:0000256" key="2">
    <source>
        <dbReference type="SAM" id="Coils"/>
    </source>
</evidence>
<dbReference type="EMBL" id="JBGFUD010001950">
    <property type="protein sequence ID" value="MFH4976950.1"/>
    <property type="molecule type" value="Genomic_DNA"/>
</dbReference>
<sequence>MSSDHASLSVHNRYIDCNETNDLNRLQPEMYVVGRCQHTDWDACERLRLQELNEARQRASQMESTMRWWSECTASWREKWSAVRDERNKAREENFTLRESLREANEKIERLQNAKRNTEAELLLMKTKVYELTKQTIWDHQPSHSTPTVCAPKISANQQFDSPLRYKDATTNTGQHLLSSGVSLSVSDNSEANSPSITHSESHNKFRCRSKVTGKKSDELQTSRFAVVSLDEPEELKYKEQNIVNGLRRKESKEIEILRAERDEALNEVQTLKMEKEYFMQQLKMLKNTFEDPINVAPSNA</sequence>
<feature type="coiled-coil region" evidence="2">
    <location>
        <begin position="248"/>
        <end position="275"/>
    </location>
</feature>
<proteinExistence type="predicted"/>
<evidence type="ECO:0000313" key="5">
    <source>
        <dbReference type="Proteomes" id="UP001608902"/>
    </source>
</evidence>
<accession>A0ABD6EL03</accession>
<dbReference type="PANTHER" id="PTHR46292">
    <property type="entry name" value="COILED-COIL DOMAIN-CONTAINING PROTEIN 102A"/>
    <property type="match status" value="1"/>
</dbReference>
<feature type="region of interest" description="Disordered" evidence="3">
    <location>
        <begin position="185"/>
        <end position="204"/>
    </location>
</feature>
<keyword evidence="5" id="KW-1185">Reference proteome</keyword>
<evidence type="ECO:0000256" key="3">
    <source>
        <dbReference type="SAM" id="MobiDB-lite"/>
    </source>
</evidence>
<reference evidence="4 5" key="1">
    <citation type="submission" date="2024-08" db="EMBL/GenBank/DDBJ databases">
        <title>Gnathostoma spinigerum genome.</title>
        <authorList>
            <person name="Gonzalez-Bertolin B."/>
            <person name="Monzon S."/>
            <person name="Zaballos A."/>
            <person name="Jimenez P."/>
            <person name="Dekumyoy P."/>
            <person name="Varona S."/>
            <person name="Cuesta I."/>
            <person name="Sumanam S."/>
            <person name="Adisakwattana P."/>
            <person name="Gasser R.B."/>
            <person name="Hernandez-Gonzalez A."/>
            <person name="Young N.D."/>
            <person name="Perteguer M.J."/>
        </authorList>
    </citation>
    <scope>NUCLEOTIDE SEQUENCE [LARGE SCALE GENOMIC DNA]</scope>
    <source>
        <strain evidence="4">AL3</strain>
        <tissue evidence="4">Liver</tissue>
    </source>
</reference>
<organism evidence="4 5">
    <name type="scientific">Gnathostoma spinigerum</name>
    <dbReference type="NCBI Taxonomy" id="75299"/>
    <lineage>
        <taxon>Eukaryota</taxon>
        <taxon>Metazoa</taxon>
        <taxon>Ecdysozoa</taxon>
        <taxon>Nematoda</taxon>
        <taxon>Chromadorea</taxon>
        <taxon>Rhabditida</taxon>
        <taxon>Spirurina</taxon>
        <taxon>Gnathostomatomorpha</taxon>
        <taxon>Gnathostomatoidea</taxon>
        <taxon>Gnathostomatidae</taxon>
        <taxon>Gnathostoma</taxon>
    </lineage>
</organism>
<feature type="compositionally biased region" description="Polar residues" evidence="3">
    <location>
        <begin position="188"/>
        <end position="199"/>
    </location>
</feature>
<name>A0ABD6EL03_9BILA</name>
<dbReference type="Proteomes" id="UP001608902">
    <property type="component" value="Unassembled WGS sequence"/>
</dbReference>
<comment type="caution">
    <text evidence="4">The sequence shown here is derived from an EMBL/GenBank/DDBJ whole genome shotgun (WGS) entry which is preliminary data.</text>
</comment>
<protein>
    <recommendedName>
        <fullName evidence="6">Coiled-coil domain-containing protein 102B</fullName>
    </recommendedName>
</protein>
<gene>
    <name evidence="4" type="ORF">AB6A40_003659</name>
</gene>
<evidence type="ECO:0008006" key="6">
    <source>
        <dbReference type="Google" id="ProtNLM"/>
    </source>
</evidence>
<dbReference type="PANTHER" id="PTHR46292:SF2">
    <property type="entry name" value="COILED-COIL DOMAIN-CONTAINING PROTEIN 102B"/>
    <property type="match status" value="1"/>
</dbReference>
<evidence type="ECO:0000256" key="1">
    <source>
        <dbReference type="ARBA" id="ARBA00023054"/>
    </source>
</evidence>